<organism evidence="2 3">
    <name type="scientific">Armillaria ostoyae</name>
    <name type="common">Armillaria root rot fungus</name>
    <dbReference type="NCBI Taxonomy" id="47428"/>
    <lineage>
        <taxon>Eukaryota</taxon>
        <taxon>Fungi</taxon>
        <taxon>Dikarya</taxon>
        <taxon>Basidiomycota</taxon>
        <taxon>Agaricomycotina</taxon>
        <taxon>Agaricomycetes</taxon>
        <taxon>Agaricomycetidae</taxon>
        <taxon>Agaricales</taxon>
        <taxon>Marasmiineae</taxon>
        <taxon>Physalacriaceae</taxon>
        <taxon>Armillaria</taxon>
    </lineage>
</organism>
<dbReference type="AlphaFoldDB" id="A0A284RVL4"/>
<evidence type="ECO:0000256" key="1">
    <source>
        <dbReference type="SAM" id="MobiDB-lite"/>
    </source>
</evidence>
<dbReference type="Proteomes" id="UP000219338">
    <property type="component" value="Unassembled WGS sequence"/>
</dbReference>
<feature type="region of interest" description="Disordered" evidence="1">
    <location>
        <begin position="111"/>
        <end position="144"/>
    </location>
</feature>
<sequence>MNNIIASASKENPKLFGSVSIRGQLSCREIYNYFNFTIQHSNLNSETLNSFNSLVETSYHQQTGIFNGFYNNLVPNTLVPQPMNSRRLDSLNIKDFDKEEINTPTHTLHHCNLDDNPSDNQPSSPNGSRGPSGPNNYPNKQDFL</sequence>
<protein>
    <submittedName>
        <fullName evidence="2">Uncharacterized protein</fullName>
    </submittedName>
</protein>
<gene>
    <name evidence="2" type="ORF">ARMOST_16212</name>
</gene>
<keyword evidence="3" id="KW-1185">Reference proteome</keyword>
<reference evidence="3" key="1">
    <citation type="journal article" date="2017" name="Nat. Ecol. Evol.">
        <title>Genome expansion and lineage-specific genetic innovations in the forest pathogenic fungi Armillaria.</title>
        <authorList>
            <person name="Sipos G."/>
            <person name="Prasanna A.N."/>
            <person name="Walter M.C."/>
            <person name="O'Connor E."/>
            <person name="Balint B."/>
            <person name="Krizsan K."/>
            <person name="Kiss B."/>
            <person name="Hess J."/>
            <person name="Varga T."/>
            <person name="Slot J."/>
            <person name="Riley R."/>
            <person name="Boka B."/>
            <person name="Rigling D."/>
            <person name="Barry K."/>
            <person name="Lee J."/>
            <person name="Mihaltcheva S."/>
            <person name="LaButti K."/>
            <person name="Lipzen A."/>
            <person name="Waldron R."/>
            <person name="Moloney N.M."/>
            <person name="Sperisen C."/>
            <person name="Kredics L."/>
            <person name="Vagvoelgyi C."/>
            <person name="Patrignani A."/>
            <person name="Fitzpatrick D."/>
            <person name="Nagy I."/>
            <person name="Doyle S."/>
            <person name="Anderson J.B."/>
            <person name="Grigoriev I.V."/>
            <person name="Gueldener U."/>
            <person name="Muensterkoetter M."/>
            <person name="Nagy L.G."/>
        </authorList>
    </citation>
    <scope>NUCLEOTIDE SEQUENCE [LARGE SCALE GENOMIC DNA]</scope>
    <source>
        <strain evidence="3">C18/9</strain>
    </source>
</reference>
<dbReference type="STRING" id="47428.A0A284RVL4"/>
<accession>A0A284RVL4</accession>
<evidence type="ECO:0000313" key="3">
    <source>
        <dbReference type="Proteomes" id="UP000219338"/>
    </source>
</evidence>
<proteinExistence type="predicted"/>
<feature type="compositionally biased region" description="Low complexity" evidence="1">
    <location>
        <begin position="120"/>
        <end position="144"/>
    </location>
</feature>
<evidence type="ECO:0000313" key="2">
    <source>
        <dbReference type="EMBL" id="SJL12781.1"/>
    </source>
</evidence>
<dbReference type="EMBL" id="FUEG01000018">
    <property type="protein sequence ID" value="SJL12781.1"/>
    <property type="molecule type" value="Genomic_DNA"/>
</dbReference>
<name>A0A284RVL4_ARMOS</name>